<evidence type="ECO:0000256" key="5">
    <source>
        <dbReference type="PROSITE-ProRule" id="PRU00325"/>
    </source>
</evidence>
<dbReference type="GO" id="GO:0008270">
    <property type="term" value="F:zinc ion binding"/>
    <property type="evidence" value="ECO:0007669"/>
    <property type="project" value="UniProtKB-UniRule"/>
</dbReference>
<evidence type="ECO:0000313" key="8">
    <source>
        <dbReference type="EMBL" id="KAI5399308.1"/>
    </source>
</evidence>
<name>A0A9D5A9C6_PEA</name>
<dbReference type="AlphaFoldDB" id="A0A9D5A9C6"/>
<keyword evidence="6" id="KW-0539">Nucleus</keyword>
<dbReference type="Pfam" id="PF03101">
    <property type="entry name" value="FAR1"/>
    <property type="match status" value="1"/>
</dbReference>
<evidence type="ECO:0000256" key="2">
    <source>
        <dbReference type="ARBA" id="ARBA00022723"/>
    </source>
</evidence>
<evidence type="ECO:0000256" key="6">
    <source>
        <dbReference type="RuleBase" id="RU367018"/>
    </source>
</evidence>
<keyword evidence="2 6" id="KW-0479">Metal-binding</keyword>
<dbReference type="InterPro" id="IPR018289">
    <property type="entry name" value="MULE_transposase_dom"/>
</dbReference>
<dbReference type="InterPro" id="IPR007527">
    <property type="entry name" value="Znf_SWIM"/>
</dbReference>
<sequence>MQVAPFSSLHNSITVSPSLQPVPAAATTTVAVQVAVITKSSLYPNSSSTMEEIVASSDKKEIKEGNKRCDDSLVAIVACDEDEKPRTGMTFGSEEDVTRYYTNYAKRMGFGVGKISSKNGDDGRKYFTLACNCARKYVSTSKNPSKQYLTSKTQCRARLNACIALDGTITVSRVVLEHNHELGQTKGRYFRLDKNLGPRVEKNLELSDQAAVNVSRSLQFVGVETNGCENFTFGEKDCRNHVHKVRRLKLGRGDVDAVHSFFFRMQKKNSQFYYAIDMDDKRNLQNLFWADARCRAADEYFGEVITFDTTYFRNKYDLPLALFVGVNHHGQSILLGCAILSNVDTKTLTWLFTRWLECMHGHAPNGIITDDDKAMKNAIEVAFPKARHRWCLWHIIQKIPEMLGRRSCYESIKTLMHDVVYDSQSKSDFMERWGNMIEHYKLHDNEWLKELFDERYRWVPVYVKDTFWAGLSTTQRKESIYSFFDGYVSSNTTLKQFVEQYDDVLNDKIEKESMTDFDSFNTTIACVSHFGFEVQFQKAFTNAKFKEFQVEVSSMMYCNTSFERLEDLNSIFSVTENKKVNEKIKDMVFKVSFYEKDFKLQCTCRLFEFKGILCRHILCVLKLIGKTDSVPPYYILSRWRKYVKRRYTLIKRGFEELQRVNKACDAFYEVASTSINSEEDLLKMMNWIKDLKNVLTCKGPSSRIIEENSSIPNHVTRILDSAVCQSNGCPPSKRKTSDIDQILKKKLARNKTQKNNQENKKGQSQEEGLCTPIVQEVEEHIGDISQVLYCTQTISQNGSCSEPVLAQHNRNDQLSS</sequence>
<keyword evidence="9" id="KW-1185">Reference proteome</keyword>
<dbReference type="GO" id="GO:0005634">
    <property type="term" value="C:nucleus"/>
    <property type="evidence" value="ECO:0007669"/>
    <property type="project" value="UniProtKB-SubCell"/>
</dbReference>
<dbReference type="PANTHER" id="PTHR31669">
    <property type="entry name" value="PROTEIN FAR1-RELATED SEQUENCE 10-RELATED"/>
    <property type="match status" value="1"/>
</dbReference>
<feature type="domain" description="SWIM-type" evidence="7">
    <location>
        <begin position="589"/>
        <end position="625"/>
    </location>
</feature>
<dbReference type="InterPro" id="IPR004330">
    <property type="entry name" value="FAR1_DNA_bnd_dom"/>
</dbReference>
<dbReference type="Pfam" id="PF04434">
    <property type="entry name" value="SWIM"/>
    <property type="match status" value="1"/>
</dbReference>
<evidence type="ECO:0000256" key="1">
    <source>
        <dbReference type="ARBA" id="ARBA00005889"/>
    </source>
</evidence>
<evidence type="ECO:0000313" key="9">
    <source>
        <dbReference type="Proteomes" id="UP001058974"/>
    </source>
</evidence>
<dbReference type="InterPro" id="IPR031052">
    <property type="entry name" value="FHY3/FAR1"/>
</dbReference>
<dbReference type="GO" id="GO:0006355">
    <property type="term" value="P:regulation of DNA-templated transcription"/>
    <property type="evidence" value="ECO:0007669"/>
    <property type="project" value="UniProtKB-UniRule"/>
</dbReference>
<organism evidence="8 9">
    <name type="scientific">Pisum sativum</name>
    <name type="common">Garden pea</name>
    <name type="synonym">Lathyrus oleraceus</name>
    <dbReference type="NCBI Taxonomy" id="3888"/>
    <lineage>
        <taxon>Eukaryota</taxon>
        <taxon>Viridiplantae</taxon>
        <taxon>Streptophyta</taxon>
        <taxon>Embryophyta</taxon>
        <taxon>Tracheophyta</taxon>
        <taxon>Spermatophyta</taxon>
        <taxon>Magnoliopsida</taxon>
        <taxon>eudicotyledons</taxon>
        <taxon>Gunneridae</taxon>
        <taxon>Pentapetalae</taxon>
        <taxon>rosids</taxon>
        <taxon>fabids</taxon>
        <taxon>Fabales</taxon>
        <taxon>Fabaceae</taxon>
        <taxon>Papilionoideae</taxon>
        <taxon>50 kb inversion clade</taxon>
        <taxon>NPAAA clade</taxon>
        <taxon>Hologalegina</taxon>
        <taxon>IRL clade</taxon>
        <taxon>Fabeae</taxon>
        <taxon>Lathyrus</taxon>
    </lineage>
</organism>
<evidence type="ECO:0000256" key="4">
    <source>
        <dbReference type="ARBA" id="ARBA00022833"/>
    </source>
</evidence>
<accession>A0A9D5A9C6</accession>
<dbReference type="Pfam" id="PF10551">
    <property type="entry name" value="MULE"/>
    <property type="match status" value="1"/>
</dbReference>
<dbReference type="PANTHER" id="PTHR31669:SF283">
    <property type="entry name" value="PROTEIN FAR1-RELATED SEQUENCE"/>
    <property type="match status" value="1"/>
</dbReference>
<reference evidence="8 9" key="1">
    <citation type="journal article" date="2022" name="Nat. Genet.">
        <title>Improved pea reference genome and pan-genome highlight genomic features and evolutionary characteristics.</title>
        <authorList>
            <person name="Yang T."/>
            <person name="Liu R."/>
            <person name="Luo Y."/>
            <person name="Hu S."/>
            <person name="Wang D."/>
            <person name="Wang C."/>
            <person name="Pandey M.K."/>
            <person name="Ge S."/>
            <person name="Xu Q."/>
            <person name="Li N."/>
            <person name="Li G."/>
            <person name="Huang Y."/>
            <person name="Saxena R.K."/>
            <person name="Ji Y."/>
            <person name="Li M."/>
            <person name="Yan X."/>
            <person name="He Y."/>
            <person name="Liu Y."/>
            <person name="Wang X."/>
            <person name="Xiang C."/>
            <person name="Varshney R.K."/>
            <person name="Ding H."/>
            <person name="Gao S."/>
            <person name="Zong X."/>
        </authorList>
    </citation>
    <scope>NUCLEOTIDE SEQUENCE [LARGE SCALE GENOMIC DNA]</scope>
    <source>
        <strain evidence="8 9">cv. Zhongwan 6</strain>
    </source>
</reference>
<proteinExistence type="inferred from homology"/>
<comment type="function">
    <text evidence="6">Putative transcription activator involved in regulating light control of development.</text>
</comment>
<dbReference type="Gramene" id="Psat06G0460900-T1">
    <property type="protein sequence ID" value="KAI5399308.1"/>
    <property type="gene ID" value="KIW84_064609"/>
</dbReference>
<dbReference type="Proteomes" id="UP001058974">
    <property type="component" value="Chromosome 6"/>
</dbReference>
<comment type="caution">
    <text evidence="8">The sequence shown here is derived from an EMBL/GenBank/DDBJ whole genome shotgun (WGS) entry which is preliminary data.</text>
</comment>
<protein>
    <recommendedName>
        <fullName evidence="6">Protein FAR1-RELATED SEQUENCE</fullName>
    </recommendedName>
</protein>
<dbReference type="PROSITE" id="PS50966">
    <property type="entry name" value="ZF_SWIM"/>
    <property type="match status" value="1"/>
</dbReference>
<keyword evidence="4 6" id="KW-0862">Zinc</keyword>
<comment type="subcellular location">
    <subcellularLocation>
        <location evidence="6">Nucleus</location>
    </subcellularLocation>
</comment>
<dbReference type="SMART" id="SM00575">
    <property type="entry name" value="ZnF_PMZ"/>
    <property type="match status" value="1"/>
</dbReference>
<dbReference type="EMBL" id="JAMSHJ010000006">
    <property type="protein sequence ID" value="KAI5399308.1"/>
    <property type="molecule type" value="Genomic_DNA"/>
</dbReference>
<keyword evidence="3 5" id="KW-0863">Zinc-finger</keyword>
<dbReference type="InterPro" id="IPR006564">
    <property type="entry name" value="Znf_PMZ"/>
</dbReference>
<gene>
    <name evidence="8" type="ORF">KIW84_064609</name>
</gene>
<evidence type="ECO:0000259" key="7">
    <source>
        <dbReference type="PROSITE" id="PS50966"/>
    </source>
</evidence>
<evidence type="ECO:0000256" key="3">
    <source>
        <dbReference type="ARBA" id="ARBA00022771"/>
    </source>
</evidence>
<comment type="similarity">
    <text evidence="1 6">Belongs to the FHY3/FAR1 family.</text>
</comment>